<organism evidence="1 2">
    <name type="scientific">Ancylostoma caninum</name>
    <name type="common">Dog hookworm</name>
    <dbReference type="NCBI Taxonomy" id="29170"/>
    <lineage>
        <taxon>Eukaryota</taxon>
        <taxon>Metazoa</taxon>
        <taxon>Ecdysozoa</taxon>
        <taxon>Nematoda</taxon>
        <taxon>Chromadorea</taxon>
        <taxon>Rhabditida</taxon>
        <taxon>Rhabditina</taxon>
        <taxon>Rhabditomorpha</taxon>
        <taxon>Strongyloidea</taxon>
        <taxon>Ancylostomatidae</taxon>
        <taxon>Ancylostomatinae</taxon>
        <taxon>Ancylostoma</taxon>
    </lineage>
</organism>
<sequence>MPRLSAFKVHKYMLASLFAVVILFLLRLFPGKEIMYFDEAAFYNSEVRKVRSFYWRASDVMFDPLQFYGMTEMRPKGFPLTIWREHRNCRRCLSSCRLLKSSGVQHGIIPNHPDVDSVYKDGVILRSYFSQKLLHLLGETSGIYPSPNVQIRHGIYKDPLFSFAAEHHSSVRIEGILSFLKSWKCEHGDIAQCMVILSEEFAYKFPTSIESTPEMDSNLVRNCRRVLLDLAPSSASQYELAERKIRYFNDLDAWCSESHPSDKPLRSLSARRLAVLHSSSEPLAGKQRTVLVIISNHPWRTGIGLLQRIHQPFFGLTIFCGTYDKRRYDERGYPPKMDPLNFIEVDENELNRGYFLYYCLAKVTEMRLRNVQGYFVTADDLVFNYWYVPTSSDVSIHPFGVGPISDVKIWYHQPIGTAALERVVTLFKETYAEYPVVQEIWRKFEQGVLKYSSIRNATDFLLAKHSFYVPSTQIQYFADLMEIFFEAGVYKAIAMVKFLGSVDYIALPMPSVFIQDNDRMLWAEEYQTNTILLHPVKPTLLRDREEKEKYCSVILKSFREVLIDDL</sequence>
<comment type="caution">
    <text evidence="1">The sequence shown here is derived from an EMBL/GenBank/DDBJ whole genome shotgun (WGS) entry which is preliminary data.</text>
</comment>
<reference evidence="1 2" key="1">
    <citation type="submission" date="2014-10" db="EMBL/GenBank/DDBJ databases">
        <title>Draft genome of the hookworm Ancylostoma caninum.</title>
        <authorList>
            <person name="Mitreva M."/>
        </authorList>
    </citation>
    <scope>NUCLEOTIDE SEQUENCE [LARGE SCALE GENOMIC DNA]</scope>
    <source>
        <strain evidence="1 2">Baltimore</strain>
    </source>
</reference>
<proteinExistence type="predicted"/>
<dbReference type="AlphaFoldDB" id="A0A368GDY7"/>
<protein>
    <submittedName>
        <fullName evidence="1">Uncharacterized protein</fullName>
    </submittedName>
</protein>
<dbReference type="PANTHER" id="PTHR31362">
    <property type="entry name" value="GLYCOSYLTRANSFERASE STELLO1-RELATED"/>
    <property type="match status" value="1"/>
</dbReference>
<gene>
    <name evidence="1" type="ORF">ANCCAN_13067</name>
</gene>
<name>A0A368GDY7_ANCCA</name>
<keyword evidence="2" id="KW-1185">Reference proteome</keyword>
<dbReference type="OrthoDB" id="5867140at2759"/>
<dbReference type="EMBL" id="JOJR01000254">
    <property type="protein sequence ID" value="RCN41007.1"/>
    <property type="molecule type" value="Genomic_DNA"/>
</dbReference>
<dbReference type="InterPro" id="IPR005049">
    <property type="entry name" value="STL-like"/>
</dbReference>
<evidence type="ECO:0000313" key="1">
    <source>
        <dbReference type="EMBL" id="RCN41007.1"/>
    </source>
</evidence>
<dbReference type="PANTHER" id="PTHR31362:SF0">
    <property type="entry name" value="EXOSTOSIN DOMAIN-CONTAINING PROTEIN-RELATED"/>
    <property type="match status" value="1"/>
</dbReference>
<dbReference type="STRING" id="29170.A0A368GDY7"/>
<evidence type="ECO:0000313" key="2">
    <source>
        <dbReference type="Proteomes" id="UP000252519"/>
    </source>
</evidence>
<accession>A0A368GDY7</accession>
<dbReference type="Pfam" id="PF03385">
    <property type="entry name" value="STELLO"/>
    <property type="match status" value="1"/>
</dbReference>
<dbReference type="Proteomes" id="UP000252519">
    <property type="component" value="Unassembled WGS sequence"/>
</dbReference>